<gene>
    <name evidence="1" type="ORF">E2C01_060458</name>
</gene>
<keyword evidence="2" id="KW-1185">Reference proteome</keyword>
<dbReference type="EMBL" id="VSRR010024601">
    <property type="protein sequence ID" value="MPC66311.1"/>
    <property type="molecule type" value="Genomic_DNA"/>
</dbReference>
<accession>A0A5B7H175</accession>
<dbReference type="AlphaFoldDB" id="A0A5B7H175"/>
<dbReference type="Proteomes" id="UP000324222">
    <property type="component" value="Unassembled WGS sequence"/>
</dbReference>
<proteinExistence type="predicted"/>
<organism evidence="1 2">
    <name type="scientific">Portunus trituberculatus</name>
    <name type="common">Swimming crab</name>
    <name type="synonym">Neptunus trituberculatus</name>
    <dbReference type="NCBI Taxonomy" id="210409"/>
    <lineage>
        <taxon>Eukaryota</taxon>
        <taxon>Metazoa</taxon>
        <taxon>Ecdysozoa</taxon>
        <taxon>Arthropoda</taxon>
        <taxon>Crustacea</taxon>
        <taxon>Multicrustacea</taxon>
        <taxon>Malacostraca</taxon>
        <taxon>Eumalacostraca</taxon>
        <taxon>Eucarida</taxon>
        <taxon>Decapoda</taxon>
        <taxon>Pleocyemata</taxon>
        <taxon>Brachyura</taxon>
        <taxon>Eubrachyura</taxon>
        <taxon>Portunoidea</taxon>
        <taxon>Portunidae</taxon>
        <taxon>Portuninae</taxon>
        <taxon>Portunus</taxon>
    </lineage>
</organism>
<evidence type="ECO:0000313" key="2">
    <source>
        <dbReference type="Proteomes" id="UP000324222"/>
    </source>
</evidence>
<comment type="caution">
    <text evidence="1">The sequence shown here is derived from an EMBL/GenBank/DDBJ whole genome shotgun (WGS) entry which is preliminary data.</text>
</comment>
<evidence type="ECO:0000313" key="1">
    <source>
        <dbReference type="EMBL" id="MPC66311.1"/>
    </source>
</evidence>
<name>A0A5B7H175_PORTR</name>
<sequence length="99" mass="10861">MKLILCQSTVESLRRRTHINTSRLVDYSAVSFVAFLHESKAQFPGNVRSTHQAAEAVSRQTEATQTAAAAVTQVCTATIHICRVLQHYSSKILKGSDST</sequence>
<protein>
    <submittedName>
        <fullName evidence="1">Uncharacterized protein</fullName>
    </submittedName>
</protein>
<reference evidence="1 2" key="1">
    <citation type="submission" date="2019-05" db="EMBL/GenBank/DDBJ databases">
        <title>Another draft genome of Portunus trituberculatus and its Hox gene families provides insights of decapod evolution.</title>
        <authorList>
            <person name="Jeong J.-H."/>
            <person name="Song I."/>
            <person name="Kim S."/>
            <person name="Choi T."/>
            <person name="Kim D."/>
            <person name="Ryu S."/>
            <person name="Kim W."/>
        </authorList>
    </citation>
    <scope>NUCLEOTIDE SEQUENCE [LARGE SCALE GENOMIC DNA]</scope>
    <source>
        <tissue evidence="1">Muscle</tissue>
    </source>
</reference>